<dbReference type="Proteomes" id="UP000192140">
    <property type="component" value="Unassembled WGS sequence"/>
</dbReference>
<name>A0A1S7U2E8_9HYPH</name>
<dbReference type="InterPro" id="IPR019094">
    <property type="entry name" value="Phage_SP-beta_YorD"/>
</dbReference>
<sequence>MEFDFTNYPHDLSANEVQLLLGLEYPTLKRGIDYWVAHQVEQNSSVRTSPAVIIQWTPTVTPPTPEDIANLAIKYAIELSSFQLKEKRFNDYPAKTPLEFREWLVRIGQFPRGIKKMIDEVDSDELNASLESYWEYTDWFRRDDPFTVWLATALEKTPTEFDTIWNE</sequence>
<dbReference type="Pfam" id="PF09636">
    <property type="entry name" value="XkdW"/>
    <property type="match status" value="1"/>
</dbReference>
<gene>
    <name evidence="2" type="ORF">AGR7A_Lc140054</name>
</gene>
<evidence type="ECO:0000313" key="3">
    <source>
        <dbReference type="Proteomes" id="UP000192140"/>
    </source>
</evidence>
<dbReference type="RefSeq" id="WP_080854653.1">
    <property type="nucleotide sequence ID" value="NZ_LT009776.1"/>
</dbReference>
<protein>
    <recommendedName>
        <fullName evidence="1">Bacteriophage SP-beta YorD domain-containing protein</fullName>
    </recommendedName>
</protein>
<comment type="caution">
    <text evidence="2">The sequence shown here is derived from an EMBL/GenBank/DDBJ whole genome shotgun (WGS) entry which is preliminary data.</text>
</comment>
<dbReference type="AlphaFoldDB" id="A0A1S7U2E8"/>
<feature type="domain" description="Bacteriophage SP-beta YorD" evidence="1">
    <location>
        <begin position="23"/>
        <end position="71"/>
    </location>
</feature>
<accession>A0A1S7U2E8</accession>
<evidence type="ECO:0000259" key="1">
    <source>
        <dbReference type="Pfam" id="PF09636"/>
    </source>
</evidence>
<reference evidence="2" key="1">
    <citation type="submission" date="2016-01" db="EMBL/GenBank/DDBJ databases">
        <authorList>
            <person name="Regsiter A."/>
            <person name="william w."/>
        </authorList>
    </citation>
    <scope>NUCLEOTIDE SEQUENCE</scope>
    <source>
        <strain evidence="2">NCPPB 1641</strain>
    </source>
</reference>
<organism evidence="2 3">
    <name type="scientific">Agrobacterium deltaense NCPPB 1641</name>
    <dbReference type="NCBI Taxonomy" id="1183425"/>
    <lineage>
        <taxon>Bacteria</taxon>
        <taxon>Pseudomonadati</taxon>
        <taxon>Pseudomonadota</taxon>
        <taxon>Alphaproteobacteria</taxon>
        <taxon>Hyphomicrobiales</taxon>
        <taxon>Rhizobiaceae</taxon>
        <taxon>Rhizobium/Agrobacterium group</taxon>
        <taxon>Agrobacterium</taxon>
    </lineage>
</organism>
<proteinExistence type="predicted"/>
<dbReference type="EMBL" id="FCNP01000035">
    <property type="protein sequence ID" value="CVI60998.1"/>
    <property type="molecule type" value="Genomic_DNA"/>
</dbReference>
<evidence type="ECO:0000313" key="2">
    <source>
        <dbReference type="EMBL" id="CVI60998.1"/>
    </source>
</evidence>
<keyword evidence="3" id="KW-1185">Reference proteome</keyword>